<evidence type="ECO:0000313" key="1">
    <source>
        <dbReference type="WBParaSite" id="MCOS_0000113901-mRNA-1"/>
    </source>
</evidence>
<proteinExistence type="predicted"/>
<sequence length="110" mass="12160">LEVVACAASIDGSIQNALLVRLRVCRYSVGIAWPDKYQSDEALETGEACADFPVTPDWGSQFENLLGGRSGRKLLQGGDILELRANFLRFKTVVNDISWCLGFRGLTRRP</sequence>
<dbReference type="AlphaFoldDB" id="A0A0R3U3J0"/>
<accession>A0A0R3U3J0</accession>
<organism evidence="1">
    <name type="scientific">Mesocestoides corti</name>
    <name type="common">Flatworm</name>
    <dbReference type="NCBI Taxonomy" id="53468"/>
    <lineage>
        <taxon>Eukaryota</taxon>
        <taxon>Metazoa</taxon>
        <taxon>Spiralia</taxon>
        <taxon>Lophotrochozoa</taxon>
        <taxon>Platyhelminthes</taxon>
        <taxon>Cestoda</taxon>
        <taxon>Eucestoda</taxon>
        <taxon>Cyclophyllidea</taxon>
        <taxon>Mesocestoididae</taxon>
        <taxon>Mesocestoides</taxon>
    </lineage>
</organism>
<dbReference type="WBParaSite" id="MCOS_0000113901-mRNA-1">
    <property type="protein sequence ID" value="MCOS_0000113901-mRNA-1"/>
    <property type="gene ID" value="MCOS_0000113901"/>
</dbReference>
<reference evidence="1" key="1">
    <citation type="submission" date="2017-02" db="UniProtKB">
        <authorList>
            <consortium name="WormBaseParasite"/>
        </authorList>
    </citation>
    <scope>IDENTIFICATION</scope>
</reference>
<name>A0A0R3U3J0_MESCO</name>
<protein>
    <submittedName>
        <fullName evidence="1">C2 domain-containing protein</fullName>
    </submittedName>
</protein>